<evidence type="ECO:0000313" key="1">
    <source>
        <dbReference type="EMBL" id="KZV39150.1"/>
    </source>
</evidence>
<gene>
    <name evidence="1" type="ORF">F511_12295</name>
</gene>
<keyword evidence="2" id="KW-1185">Reference proteome</keyword>
<dbReference type="Proteomes" id="UP000250235">
    <property type="component" value="Unassembled WGS sequence"/>
</dbReference>
<organism evidence="1 2">
    <name type="scientific">Dorcoceras hygrometricum</name>
    <dbReference type="NCBI Taxonomy" id="472368"/>
    <lineage>
        <taxon>Eukaryota</taxon>
        <taxon>Viridiplantae</taxon>
        <taxon>Streptophyta</taxon>
        <taxon>Embryophyta</taxon>
        <taxon>Tracheophyta</taxon>
        <taxon>Spermatophyta</taxon>
        <taxon>Magnoliopsida</taxon>
        <taxon>eudicotyledons</taxon>
        <taxon>Gunneridae</taxon>
        <taxon>Pentapetalae</taxon>
        <taxon>asterids</taxon>
        <taxon>lamiids</taxon>
        <taxon>Lamiales</taxon>
        <taxon>Gesneriaceae</taxon>
        <taxon>Didymocarpoideae</taxon>
        <taxon>Trichosporeae</taxon>
        <taxon>Loxocarpinae</taxon>
        <taxon>Dorcoceras</taxon>
    </lineage>
</organism>
<name>A0A2Z7C3Y0_9LAMI</name>
<sequence>MYILQSVNQKQDLDDPNYLSLKRKTVQKNVNHLDWNGRNQLEPDAQLPALCAELVLREPVAHEPALDNCRILRSSNQILGVEKYSLVTSALALVDGNLCWWSNLVILLFTEPYLLRLSAVEDPDWSKSGSVRFLLPRRLFLYLFRRLGLARRVNAKKLQCIIVRGLADFVLLLR</sequence>
<dbReference type="EMBL" id="KV001309">
    <property type="protein sequence ID" value="KZV39150.1"/>
    <property type="molecule type" value="Genomic_DNA"/>
</dbReference>
<dbReference type="AlphaFoldDB" id="A0A2Z7C3Y0"/>
<proteinExistence type="predicted"/>
<protein>
    <submittedName>
        <fullName evidence="1">Uncharacterized protein</fullName>
    </submittedName>
</protein>
<evidence type="ECO:0000313" key="2">
    <source>
        <dbReference type="Proteomes" id="UP000250235"/>
    </source>
</evidence>
<reference evidence="1 2" key="1">
    <citation type="journal article" date="2015" name="Proc. Natl. Acad. Sci. U.S.A.">
        <title>The resurrection genome of Boea hygrometrica: A blueprint for survival of dehydration.</title>
        <authorList>
            <person name="Xiao L."/>
            <person name="Yang G."/>
            <person name="Zhang L."/>
            <person name="Yang X."/>
            <person name="Zhao S."/>
            <person name="Ji Z."/>
            <person name="Zhou Q."/>
            <person name="Hu M."/>
            <person name="Wang Y."/>
            <person name="Chen M."/>
            <person name="Xu Y."/>
            <person name="Jin H."/>
            <person name="Xiao X."/>
            <person name="Hu G."/>
            <person name="Bao F."/>
            <person name="Hu Y."/>
            <person name="Wan P."/>
            <person name="Li L."/>
            <person name="Deng X."/>
            <person name="Kuang T."/>
            <person name="Xiang C."/>
            <person name="Zhu J.K."/>
            <person name="Oliver M.J."/>
            <person name="He Y."/>
        </authorList>
    </citation>
    <scope>NUCLEOTIDE SEQUENCE [LARGE SCALE GENOMIC DNA]</scope>
    <source>
        <strain evidence="2">cv. XS01</strain>
    </source>
</reference>
<accession>A0A2Z7C3Y0</accession>